<dbReference type="GO" id="GO:0051721">
    <property type="term" value="F:protein phosphatase 2A binding"/>
    <property type="evidence" value="ECO:0007669"/>
    <property type="project" value="TreeGrafter"/>
</dbReference>
<accession>A0A2G5BJH1</accession>
<sequence>MNDNTKTEVPLGLGFARAQQQLKAINNTALASGSEEYQNMVSALVRQLRLCLDQIHSLSLFSSNESVDDYSTSELKLILANAYLGEVLQKVSALEGRVGVLEMALDHYQRFISTCQDLGIGGRPADKLSSEKQQLSLATASTTDETNNRTAQKNPGQNRMQKIERFKQLRAMQQEISELETRLAGDSDDGEVEDMEEVEREYAVKLLVLKIHQVTDDMEMLEKEIEMAKQMEMMRRADSDSRRPDGDSESKKDSNEWRLDSRSYQSDPRDARPMFNNKGQPTRPFVLTNERQRIKDGVFRPGWALPTMTVDEYLQQEQERGNIISGGGKDPEPKAEIDDNDHDALDAEVIKQREWDDFRDDNPKGWGNRGGNRG</sequence>
<dbReference type="EMBL" id="KZ303487">
    <property type="protein sequence ID" value="PIA19122.1"/>
    <property type="molecule type" value="Genomic_DNA"/>
</dbReference>
<gene>
    <name evidence="3" type="ORF">COEREDRAFT_79101</name>
</gene>
<feature type="compositionally biased region" description="Basic and acidic residues" evidence="2">
    <location>
        <begin position="329"/>
        <end position="363"/>
    </location>
</feature>
<dbReference type="GO" id="GO:0005829">
    <property type="term" value="C:cytosol"/>
    <property type="evidence" value="ECO:0007669"/>
    <property type="project" value="TreeGrafter"/>
</dbReference>
<feature type="compositionally biased region" description="Basic and acidic residues" evidence="2">
    <location>
        <begin position="233"/>
        <end position="272"/>
    </location>
</feature>
<dbReference type="Pfam" id="PF04177">
    <property type="entry name" value="TAP42"/>
    <property type="match status" value="1"/>
</dbReference>
<dbReference type="OrthoDB" id="10261753at2759"/>
<dbReference type="Proteomes" id="UP000242474">
    <property type="component" value="Unassembled WGS sequence"/>
</dbReference>
<feature type="region of interest" description="Disordered" evidence="2">
    <location>
        <begin position="138"/>
        <end position="160"/>
    </location>
</feature>
<organism evidence="3 4">
    <name type="scientific">Coemansia reversa (strain ATCC 12441 / NRRL 1564)</name>
    <dbReference type="NCBI Taxonomy" id="763665"/>
    <lineage>
        <taxon>Eukaryota</taxon>
        <taxon>Fungi</taxon>
        <taxon>Fungi incertae sedis</taxon>
        <taxon>Zoopagomycota</taxon>
        <taxon>Kickxellomycotina</taxon>
        <taxon>Kickxellomycetes</taxon>
        <taxon>Kickxellales</taxon>
        <taxon>Kickxellaceae</taxon>
        <taxon>Coemansia</taxon>
    </lineage>
</organism>
<proteinExistence type="predicted"/>
<protein>
    <submittedName>
        <fullName evidence="3">TAP42-like protein</fullName>
    </submittedName>
</protein>
<keyword evidence="4" id="KW-1185">Reference proteome</keyword>
<keyword evidence="1" id="KW-0175">Coiled coil</keyword>
<dbReference type="InterPro" id="IPR038511">
    <property type="entry name" value="TAP42/TAP46-like_sf"/>
</dbReference>
<evidence type="ECO:0000256" key="2">
    <source>
        <dbReference type="SAM" id="MobiDB-lite"/>
    </source>
</evidence>
<dbReference type="STRING" id="763665.A0A2G5BJH1"/>
<dbReference type="InterPro" id="IPR007304">
    <property type="entry name" value="TAP46-like"/>
</dbReference>
<feature type="coiled-coil region" evidence="1">
    <location>
        <begin position="169"/>
        <end position="231"/>
    </location>
</feature>
<dbReference type="GO" id="GO:0035303">
    <property type="term" value="P:regulation of dephosphorylation"/>
    <property type="evidence" value="ECO:0007669"/>
    <property type="project" value="TreeGrafter"/>
</dbReference>
<dbReference type="GO" id="GO:0009966">
    <property type="term" value="P:regulation of signal transduction"/>
    <property type="evidence" value="ECO:0007669"/>
    <property type="project" value="InterPro"/>
</dbReference>
<feature type="region of interest" description="Disordered" evidence="2">
    <location>
        <begin position="322"/>
        <end position="374"/>
    </location>
</feature>
<evidence type="ECO:0000256" key="1">
    <source>
        <dbReference type="SAM" id="Coils"/>
    </source>
</evidence>
<reference evidence="3 4" key="1">
    <citation type="journal article" date="2015" name="Genome Biol. Evol.">
        <title>Phylogenomic analyses indicate that early fungi evolved digesting cell walls of algal ancestors of land plants.</title>
        <authorList>
            <person name="Chang Y."/>
            <person name="Wang S."/>
            <person name="Sekimoto S."/>
            <person name="Aerts A.L."/>
            <person name="Choi C."/>
            <person name="Clum A."/>
            <person name="LaButti K.M."/>
            <person name="Lindquist E.A."/>
            <person name="Yee Ngan C."/>
            <person name="Ohm R.A."/>
            <person name="Salamov A.A."/>
            <person name="Grigoriev I.V."/>
            <person name="Spatafora J.W."/>
            <person name="Berbee M.L."/>
        </authorList>
    </citation>
    <scope>NUCLEOTIDE SEQUENCE [LARGE SCALE GENOMIC DNA]</scope>
    <source>
        <strain evidence="3 4">NRRL 1564</strain>
    </source>
</reference>
<name>A0A2G5BJH1_COERN</name>
<dbReference type="PANTHER" id="PTHR10933:SF9">
    <property type="entry name" value="IMMUNOGLOBULIN-BINDING PROTEIN 1"/>
    <property type="match status" value="1"/>
</dbReference>
<dbReference type="PANTHER" id="PTHR10933">
    <property type="entry name" value="IMMUNOGLOBULIN-BINDING PROTEIN 1"/>
    <property type="match status" value="1"/>
</dbReference>
<feature type="region of interest" description="Disordered" evidence="2">
    <location>
        <begin position="233"/>
        <end position="283"/>
    </location>
</feature>
<dbReference type="AlphaFoldDB" id="A0A2G5BJH1"/>
<evidence type="ECO:0000313" key="4">
    <source>
        <dbReference type="Proteomes" id="UP000242474"/>
    </source>
</evidence>
<evidence type="ECO:0000313" key="3">
    <source>
        <dbReference type="EMBL" id="PIA19122.1"/>
    </source>
</evidence>
<dbReference type="Gene3D" id="1.25.40.540">
    <property type="entry name" value="TAP42-like family"/>
    <property type="match status" value="1"/>
</dbReference>